<feature type="region of interest" description="Disordered" evidence="5">
    <location>
        <begin position="493"/>
        <end position="520"/>
    </location>
</feature>
<comment type="similarity">
    <text evidence="3">Belongs to the methyl-accepting chemotaxis (MCP) protein family.</text>
</comment>
<evidence type="ECO:0000256" key="3">
    <source>
        <dbReference type="ARBA" id="ARBA00029447"/>
    </source>
</evidence>
<dbReference type="InterPro" id="IPR009050">
    <property type="entry name" value="Globin-like_sf"/>
</dbReference>
<dbReference type="PRINTS" id="PR00260">
    <property type="entry name" value="CHEMTRNSDUCR"/>
</dbReference>
<reference evidence="8 9" key="1">
    <citation type="submission" date="2014-12" db="EMBL/GenBank/DDBJ databases">
        <title>Genome sequencing of Brevundimonas nasdae TPW30.</title>
        <authorList>
            <person name="Tan P.W."/>
            <person name="Chan K.-G."/>
        </authorList>
    </citation>
    <scope>NUCLEOTIDE SEQUENCE [LARGE SCALE GENOMIC DNA]</scope>
    <source>
        <strain evidence="8 9">TPW30</strain>
    </source>
</reference>
<dbReference type="Gene3D" id="1.10.287.950">
    <property type="entry name" value="Methyl-accepting chemotaxis protein"/>
    <property type="match status" value="1"/>
</dbReference>
<dbReference type="SUPFAM" id="SSF46458">
    <property type="entry name" value="Globin-like"/>
    <property type="match status" value="1"/>
</dbReference>
<evidence type="ECO:0000259" key="7">
    <source>
        <dbReference type="PROSITE" id="PS50885"/>
    </source>
</evidence>
<dbReference type="PANTHER" id="PTHR43531:SF11">
    <property type="entry name" value="METHYL-ACCEPTING CHEMOTAXIS PROTEIN 3"/>
    <property type="match status" value="1"/>
</dbReference>
<dbReference type="InterPro" id="IPR012292">
    <property type="entry name" value="Globin/Proto"/>
</dbReference>
<proteinExistence type="inferred from homology"/>
<dbReference type="AlphaFoldDB" id="A0A0B4CW53"/>
<dbReference type="GO" id="GO:0004888">
    <property type="term" value="F:transmembrane signaling receptor activity"/>
    <property type="evidence" value="ECO:0007669"/>
    <property type="project" value="InterPro"/>
</dbReference>
<comment type="caution">
    <text evidence="8">The sequence shown here is derived from an EMBL/GenBank/DDBJ whole genome shotgun (WGS) entry which is preliminary data.</text>
</comment>
<sequence>MSDAMNLDQRLRFLKLDKAARSRLADARPVIEAALQPSLEVFYAQVRATPDVARFFGAESQIAGAKDAQARHWGLIASGAFDPSYVEGVRRIGQTHARIGLEPRWYIGGYALVLEGLIEAIVTSHAKTLSLFSKRDDGKALAATLASVVKAAMLDMDFVISLYLEASETKRLEADQKRAEAEAEQTRVVEDTAAALAALAQGDLRTRIASDFTGGYARLKTDFNTAMQRLDDAMAEIAGNTGAMQLGAAEISEAADDLSRRTEHQAATLEETAAALDEITATVKRAAEGASRAAAVVETSRQSAEQSREVVSRAVEAMTAIEQSSSQINQIIGVIDEIAFQTNLLALNAGVEAARAGDAGRGFAVVASEVRALAQRSAEAAKEIKSLITTSSVQVKSGVTLVAETGEALSSIVKRVAEIDELMNEITASTREQSTALEEVNTAVNQMDQVTQQNAAMVEQSTAASHSLTSESRQLSDLVQRFSLTRETALSSRALAAPAPRKPSATRPMRPAALRSSGSAALAVVEEADTAGWEEF</sequence>
<dbReference type="GO" id="GO:0019825">
    <property type="term" value="F:oxygen binding"/>
    <property type="evidence" value="ECO:0007669"/>
    <property type="project" value="InterPro"/>
</dbReference>
<dbReference type="CDD" id="cd11386">
    <property type="entry name" value="MCP_signal"/>
    <property type="match status" value="1"/>
</dbReference>
<dbReference type="Pfam" id="PF11563">
    <property type="entry name" value="Protoglobin"/>
    <property type="match status" value="1"/>
</dbReference>
<keyword evidence="4" id="KW-0807">Transducer</keyword>
<dbReference type="InterPro" id="IPR004089">
    <property type="entry name" value="MCPsignal_dom"/>
</dbReference>
<dbReference type="SMART" id="SM00283">
    <property type="entry name" value="MA"/>
    <property type="match status" value="1"/>
</dbReference>
<feature type="domain" description="Methyl-accepting transducer" evidence="6">
    <location>
        <begin position="240"/>
        <end position="469"/>
    </location>
</feature>
<dbReference type="Pfam" id="PF00015">
    <property type="entry name" value="MCPsignal"/>
    <property type="match status" value="1"/>
</dbReference>
<dbReference type="FunFam" id="1.10.287.950:FF:000001">
    <property type="entry name" value="Methyl-accepting chemotaxis sensory transducer"/>
    <property type="match status" value="1"/>
</dbReference>
<dbReference type="InterPro" id="IPR044398">
    <property type="entry name" value="Globin-sensor_dom"/>
</dbReference>
<evidence type="ECO:0000256" key="1">
    <source>
        <dbReference type="ARBA" id="ARBA00004370"/>
    </source>
</evidence>
<dbReference type="EMBL" id="JWSY01000004">
    <property type="protein sequence ID" value="KIC60632.1"/>
    <property type="molecule type" value="Genomic_DNA"/>
</dbReference>
<dbReference type="Proteomes" id="UP000031166">
    <property type="component" value="Unassembled WGS sequence"/>
</dbReference>
<feature type="domain" description="HAMP" evidence="7">
    <location>
        <begin position="183"/>
        <end position="235"/>
    </location>
</feature>
<keyword evidence="2" id="KW-0145">Chemotaxis</keyword>
<accession>A0A0B4CW53</accession>
<dbReference type="GO" id="GO:0016020">
    <property type="term" value="C:membrane"/>
    <property type="evidence" value="ECO:0007669"/>
    <property type="project" value="UniProtKB-SubCell"/>
</dbReference>
<evidence type="ECO:0000313" key="8">
    <source>
        <dbReference type="EMBL" id="KIC60632.1"/>
    </source>
</evidence>
<dbReference type="GO" id="GO:0020037">
    <property type="term" value="F:heme binding"/>
    <property type="evidence" value="ECO:0007669"/>
    <property type="project" value="InterPro"/>
</dbReference>
<dbReference type="PANTHER" id="PTHR43531">
    <property type="entry name" value="PROTEIN ICFG"/>
    <property type="match status" value="1"/>
</dbReference>
<dbReference type="InterPro" id="IPR003660">
    <property type="entry name" value="HAMP_dom"/>
</dbReference>
<feature type="compositionally biased region" description="Low complexity" evidence="5">
    <location>
        <begin position="493"/>
        <end position="505"/>
    </location>
</feature>
<organism evidence="8 9">
    <name type="scientific">Brevundimonas nasdae</name>
    <dbReference type="NCBI Taxonomy" id="172043"/>
    <lineage>
        <taxon>Bacteria</taxon>
        <taxon>Pseudomonadati</taxon>
        <taxon>Pseudomonadota</taxon>
        <taxon>Alphaproteobacteria</taxon>
        <taxon>Caulobacterales</taxon>
        <taxon>Caulobacteraceae</taxon>
        <taxon>Brevundimonas</taxon>
    </lineage>
</organism>
<dbReference type="CDD" id="cd01068">
    <property type="entry name" value="globin_sensor"/>
    <property type="match status" value="1"/>
</dbReference>
<dbReference type="STRING" id="172043.RM53_04150"/>
<evidence type="ECO:0000313" key="9">
    <source>
        <dbReference type="Proteomes" id="UP000031166"/>
    </source>
</evidence>
<dbReference type="SMART" id="SM00304">
    <property type="entry name" value="HAMP"/>
    <property type="match status" value="1"/>
</dbReference>
<dbReference type="Gene3D" id="1.10.490.10">
    <property type="entry name" value="Globins"/>
    <property type="match status" value="1"/>
</dbReference>
<name>A0A0B4CW53_9CAUL</name>
<evidence type="ECO:0000256" key="5">
    <source>
        <dbReference type="SAM" id="MobiDB-lite"/>
    </source>
</evidence>
<dbReference type="GO" id="GO:0006935">
    <property type="term" value="P:chemotaxis"/>
    <property type="evidence" value="ECO:0007669"/>
    <property type="project" value="UniProtKB-KW"/>
</dbReference>
<dbReference type="SUPFAM" id="SSF58104">
    <property type="entry name" value="Methyl-accepting chemotaxis protein (MCP) signaling domain"/>
    <property type="match status" value="1"/>
</dbReference>
<dbReference type="PROSITE" id="PS50111">
    <property type="entry name" value="CHEMOTAXIS_TRANSDUC_2"/>
    <property type="match status" value="1"/>
</dbReference>
<dbReference type="RefSeq" id="WP_039244455.1">
    <property type="nucleotide sequence ID" value="NZ_JWSY01000004.1"/>
</dbReference>
<dbReference type="GO" id="GO:0007165">
    <property type="term" value="P:signal transduction"/>
    <property type="evidence" value="ECO:0007669"/>
    <property type="project" value="UniProtKB-KW"/>
</dbReference>
<evidence type="ECO:0000259" key="6">
    <source>
        <dbReference type="PROSITE" id="PS50111"/>
    </source>
</evidence>
<evidence type="ECO:0000256" key="2">
    <source>
        <dbReference type="ARBA" id="ARBA00022500"/>
    </source>
</evidence>
<protein>
    <submittedName>
        <fullName evidence="8">Chemotaxis protein</fullName>
    </submittedName>
</protein>
<comment type="subcellular location">
    <subcellularLocation>
        <location evidence="1">Membrane</location>
    </subcellularLocation>
</comment>
<gene>
    <name evidence="8" type="ORF">RM53_04150</name>
</gene>
<dbReference type="InterPro" id="IPR004090">
    <property type="entry name" value="Chemotax_Me-accpt_rcpt"/>
</dbReference>
<dbReference type="InterPro" id="IPR051310">
    <property type="entry name" value="MCP_chemotaxis"/>
</dbReference>
<dbReference type="InterPro" id="IPR039379">
    <property type="entry name" value="Protoglobin_sensor_dom"/>
</dbReference>
<evidence type="ECO:0000256" key="4">
    <source>
        <dbReference type="PROSITE-ProRule" id="PRU00284"/>
    </source>
</evidence>
<dbReference type="PROSITE" id="PS50885">
    <property type="entry name" value="HAMP"/>
    <property type="match status" value="1"/>
</dbReference>